<evidence type="ECO:0000256" key="4">
    <source>
        <dbReference type="ARBA" id="ARBA00023242"/>
    </source>
</evidence>
<name>A0A9P0BCM8_BRAAE</name>
<evidence type="ECO:0000259" key="5">
    <source>
        <dbReference type="PROSITE" id="PS50166"/>
    </source>
</evidence>
<dbReference type="EMBL" id="OV121137">
    <property type="protein sequence ID" value="CAH0559233.1"/>
    <property type="molecule type" value="Genomic_DNA"/>
</dbReference>
<keyword evidence="3" id="KW-0813">Transport</keyword>
<dbReference type="Gene3D" id="1.25.10.10">
    <property type="entry name" value="Leucine-rich Repeat Variant"/>
    <property type="match status" value="1"/>
</dbReference>
<evidence type="ECO:0000313" key="7">
    <source>
        <dbReference type="Proteomes" id="UP001154078"/>
    </source>
</evidence>
<feature type="domain" description="Importin N-terminal" evidence="5">
    <location>
        <begin position="28"/>
        <end position="100"/>
    </location>
</feature>
<organism evidence="6 7">
    <name type="scientific">Brassicogethes aeneus</name>
    <name type="common">Rape pollen beetle</name>
    <name type="synonym">Meligethes aeneus</name>
    <dbReference type="NCBI Taxonomy" id="1431903"/>
    <lineage>
        <taxon>Eukaryota</taxon>
        <taxon>Metazoa</taxon>
        <taxon>Ecdysozoa</taxon>
        <taxon>Arthropoda</taxon>
        <taxon>Hexapoda</taxon>
        <taxon>Insecta</taxon>
        <taxon>Pterygota</taxon>
        <taxon>Neoptera</taxon>
        <taxon>Endopterygota</taxon>
        <taxon>Coleoptera</taxon>
        <taxon>Polyphaga</taxon>
        <taxon>Cucujiformia</taxon>
        <taxon>Nitidulidae</taxon>
        <taxon>Meligethinae</taxon>
        <taxon>Brassicogethes</taxon>
    </lineage>
</organism>
<dbReference type="PANTHER" id="PTHR10997">
    <property type="entry name" value="IMPORTIN-7, 8, 11"/>
    <property type="match status" value="1"/>
</dbReference>
<dbReference type="SUPFAM" id="SSF48371">
    <property type="entry name" value="ARM repeat"/>
    <property type="match status" value="1"/>
</dbReference>
<dbReference type="AlphaFoldDB" id="A0A9P0BCM8"/>
<dbReference type="OrthoDB" id="361693at2759"/>
<gene>
    <name evidence="6" type="ORF">MELIAE_LOCUS9360</name>
</gene>
<dbReference type="InterPro" id="IPR058669">
    <property type="entry name" value="TPR_IPO7/11-like"/>
</dbReference>
<dbReference type="GO" id="GO:0006606">
    <property type="term" value="P:protein import into nucleus"/>
    <property type="evidence" value="ECO:0007669"/>
    <property type="project" value="TreeGrafter"/>
</dbReference>
<dbReference type="InterPro" id="IPR016024">
    <property type="entry name" value="ARM-type_fold"/>
</dbReference>
<sequence length="982" mass="113070">MDVESPENFILDVLQRASSQNPDILKPAVEKLKEWETQPGFYNTLLNVFCNHNVDVNVRWIAVLYLKNGIDKYWRKKAPGAILEEEKECIRQGLLSNFNEPVSAIAIQRAVLVSKIARHDFPKEWSQLFPILVQAVESPDNLIQHRALLTLHHVIKAVSTKRLPGDKKNFQELTNKIYPFTLNLWHNYTENFIRDIVQDCSGEIISVNLEKALLLLRILRKMTINGFSQPHTNPNCMSFLNVIFEKAKVVLECRKQLKGKGLGVLESCEKFIIHLTKVLLSLLDVYPFSFVDLIQPSLEFAVYYLFTNDGVQFLFERFVIQCFNLIKNILLCVEYRAAKNPELTKHPATMKAYQTTQAFFQPDVLNEICRKLVTHYFILTQDELLVWDQDPEAFSNDEAGDSWKYSLRPSMETVFVTLFRKFKEVLTPIMLELISETNVLIPPEDMQGILKKDAVYNAVGLCAFDLYDEVDFDYWFTNTLLKEVIIKHNNYRVIRRRVSAMLGHWTSVKLSQELRPTLYECIINLLGPEENLAVRLTACETLKHAIDDFDFNFEQFKDYLFTTFDLLYKLLKETSECETKMHVLNAMTLMLERMGHSLIPYYDALLQYLPHLWEESQDHNMLRCCIVASLVQIVKALEGVKPELYPFLLPIIQLGTDSNGEAIVYLLEDCLELWLIVLEYTATITPELMQLFHNIKPLLEKSTENLSVCLLICTTQLLINPELFLSTFGLELVSLCDGMVSDLKNEGIILIMRLIETIIKSNPAIGSETVTPILPRILEQICAADSYPLIMSSYLAITSRVLLSNHDVFRRGLAMLAQKHEKTEEIVLGTILDVWLIKMPMVSQREYTKLLAMALTNLLTTQSRPVFERFSKIMLHITEALNDITTKWEGGQMVDTLVLSDGQSPPSSFNDNDDRSRFYETDHDQRKKQLVLSDPVHTVILKDYLQSQLSELKNQIGITHYQQLCQSLDANTVSQLEEFISI</sequence>
<dbReference type="PANTHER" id="PTHR10997:SF7">
    <property type="entry name" value="IMPORTIN-11"/>
    <property type="match status" value="1"/>
</dbReference>
<evidence type="ECO:0000256" key="2">
    <source>
        <dbReference type="ARBA" id="ARBA00007991"/>
    </source>
</evidence>
<proteinExistence type="inferred from homology"/>
<evidence type="ECO:0000256" key="3">
    <source>
        <dbReference type="ARBA" id="ARBA00022448"/>
    </source>
</evidence>
<evidence type="ECO:0000256" key="1">
    <source>
        <dbReference type="ARBA" id="ARBA00004123"/>
    </source>
</evidence>
<protein>
    <recommendedName>
        <fullName evidence="5">Importin N-terminal domain-containing protein</fullName>
    </recommendedName>
</protein>
<reference evidence="6" key="1">
    <citation type="submission" date="2021-12" db="EMBL/GenBank/DDBJ databases">
        <authorList>
            <person name="King R."/>
        </authorList>
    </citation>
    <scope>NUCLEOTIDE SEQUENCE</scope>
</reference>
<dbReference type="PROSITE" id="PS50166">
    <property type="entry name" value="IMPORTIN_B_NT"/>
    <property type="match status" value="1"/>
</dbReference>
<comment type="subcellular location">
    <subcellularLocation>
        <location evidence="1">Nucleus</location>
    </subcellularLocation>
</comment>
<dbReference type="GO" id="GO:0031267">
    <property type="term" value="F:small GTPase binding"/>
    <property type="evidence" value="ECO:0007669"/>
    <property type="project" value="InterPro"/>
</dbReference>
<dbReference type="InterPro" id="IPR001494">
    <property type="entry name" value="Importin-beta_N"/>
</dbReference>
<dbReference type="Pfam" id="PF03810">
    <property type="entry name" value="IBN_N"/>
    <property type="match status" value="1"/>
</dbReference>
<keyword evidence="4" id="KW-0539">Nucleus</keyword>
<dbReference type="InterPro" id="IPR011989">
    <property type="entry name" value="ARM-like"/>
</dbReference>
<dbReference type="Proteomes" id="UP001154078">
    <property type="component" value="Chromosome 6"/>
</dbReference>
<keyword evidence="7" id="KW-1185">Reference proteome</keyword>
<accession>A0A9P0BCM8</accession>
<dbReference type="SMART" id="SM00913">
    <property type="entry name" value="IBN_N"/>
    <property type="match status" value="1"/>
</dbReference>
<dbReference type="GO" id="GO:0005635">
    <property type="term" value="C:nuclear envelope"/>
    <property type="evidence" value="ECO:0007669"/>
    <property type="project" value="TreeGrafter"/>
</dbReference>
<comment type="similarity">
    <text evidence="2">Belongs to the importin beta family.</text>
</comment>
<dbReference type="Pfam" id="PF25758">
    <property type="entry name" value="TPR_IPO11"/>
    <property type="match status" value="1"/>
</dbReference>
<dbReference type="GO" id="GO:0005829">
    <property type="term" value="C:cytosol"/>
    <property type="evidence" value="ECO:0007669"/>
    <property type="project" value="TreeGrafter"/>
</dbReference>
<evidence type="ECO:0000313" key="6">
    <source>
        <dbReference type="EMBL" id="CAH0559233.1"/>
    </source>
</evidence>